<dbReference type="AlphaFoldDB" id="N1ZPZ7"/>
<proteinExistence type="predicted"/>
<protein>
    <submittedName>
        <fullName evidence="1">Uncharacterized protein</fullName>
    </submittedName>
</protein>
<evidence type="ECO:0000313" key="2">
    <source>
        <dbReference type="Proteomes" id="UP000012589"/>
    </source>
</evidence>
<dbReference type="InterPro" id="IPR045507">
    <property type="entry name" value="DUF6483"/>
</dbReference>
<gene>
    <name evidence="1" type="ORF">C823_05681</name>
</gene>
<dbReference type="Pfam" id="PF20092">
    <property type="entry name" value="DUF6483"/>
    <property type="match status" value="1"/>
</dbReference>
<comment type="caution">
    <text evidence="1">The sequence shown here is derived from an EMBL/GenBank/DDBJ whole genome shotgun (WGS) entry which is preliminary data.</text>
</comment>
<keyword evidence="2" id="KW-1185">Reference proteome</keyword>
<dbReference type="PATRIC" id="fig|1235802.3.peg.6004"/>
<reference evidence="1 2" key="1">
    <citation type="journal article" date="2014" name="Genome Announc.">
        <title>Draft genome sequences of the altered schaedler flora, a defined bacterial community from gnotobiotic mice.</title>
        <authorList>
            <person name="Wannemuehler M.J."/>
            <person name="Overstreet A.M."/>
            <person name="Ward D.V."/>
            <person name="Phillips G.J."/>
        </authorList>
    </citation>
    <scope>NUCLEOTIDE SEQUENCE [LARGE SCALE GENOMIC DNA]</scope>
    <source>
        <strain evidence="1 2">ASF492</strain>
    </source>
</reference>
<evidence type="ECO:0000313" key="1">
    <source>
        <dbReference type="EMBL" id="EMZ19087.1"/>
    </source>
</evidence>
<organism evidence="1 2">
    <name type="scientific">Eubacterium plexicaudatum ASF492</name>
    <dbReference type="NCBI Taxonomy" id="1235802"/>
    <lineage>
        <taxon>Bacteria</taxon>
        <taxon>Bacillati</taxon>
        <taxon>Bacillota</taxon>
        <taxon>Clostridia</taxon>
        <taxon>Eubacteriales</taxon>
        <taxon>Eubacteriaceae</taxon>
        <taxon>Eubacterium</taxon>
    </lineage>
</organism>
<dbReference type="STRING" id="1235802.C823_05681"/>
<accession>N1ZPZ7</accession>
<dbReference type="eggNOG" id="ENOG5033DNC">
    <property type="taxonomic scope" value="Bacteria"/>
</dbReference>
<dbReference type="OrthoDB" id="1650869at2"/>
<dbReference type="HOGENOM" id="CLU_143358_0_0_9"/>
<dbReference type="EMBL" id="AQFT01000177">
    <property type="protein sequence ID" value="EMZ19087.1"/>
    <property type="molecule type" value="Genomic_DNA"/>
</dbReference>
<dbReference type="Proteomes" id="UP000012589">
    <property type="component" value="Unassembled WGS sequence"/>
</dbReference>
<name>N1ZPZ7_9FIRM</name>
<sequence>MNFNEEKDYIMRIIKEMAGVLFSLMLGKQYVAVEMDNENKYDVSGKALEDFEKMVDEGFINEAENLLLDSMDDTRKEDVLAAILFYQYISEKDHDFLAAHNYSKEEALEGIKRLAEKQGYGQINALLISSDD</sequence>